<sequence length="94" mass="10209">MSTITDMREHLMQTLAALRDRENPMDVDRARAVAQVAGVLVDSAKVEVDYIKATGATGDSLFISPLNSDPERLLNGTQGAIEKTPTGFVHRIRG</sequence>
<organism evidence="1">
    <name type="scientific">Burkholderia cenocepacia</name>
    <dbReference type="NCBI Taxonomy" id="95486"/>
    <lineage>
        <taxon>Bacteria</taxon>
        <taxon>Pseudomonadati</taxon>
        <taxon>Pseudomonadota</taxon>
        <taxon>Betaproteobacteria</taxon>
        <taxon>Burkholderiales</taxon>
        <taxon>Burkholderiaceae</taxon>
        <taxon>Burkholderia</taxon>
        <taxon>Burkholderia cepacia complex</taxon>
    </lineage>
</organism>
<name>A0A6B2MGQ4_9BURK</name>
<accession>A0A6B2MGQ4</accession>
<dbReference type="RefSeq" id="WP_163124350.1">
    <property type="nucleotide sequence ID" value="NZ_JAAEAM010000016.1"/>
</dbReference>
<reference evidence="1" key="1">
    <citation type="submission" date="2019-11" db="EMBL/GenBank/DDBJ databases">
        <title>Burkholderia cenocepacia CF.</title>
        <authorList>
            <person name="Vianna E.F."/>
            <person name="Marques E.A."/>
            <person name="Albano R.M."/>
            <person name="Leao R.S."/>
        </authorList>
    </citation>
    <scope>NUCLEOTIDE SEQUENCE</scope>
    <source>
        <strain evidence="1">MS-2140</strain>
    </source>
</reference>
<protein>
    <submittedName>
        <fullName evidence="1">Uncharacterized protein</fullName>
    </submittedName>
</protein>
<comment type="caution">
    <text evidence="1">The sequence shown here is derived from an EMBL/GenBank/DDBJ whole genome shotgun (WGS) entry which is preliminary data.</text>
</comment>
<dbReference type="EMBL" id="JAAEAM010000016">
    <property type="protein sequence ID" value="NDV73527.1"/>
    <property type="molecule type" value="Genomic_DNA"/>
</dbReference>
<proteinExistence type="predicted"/>
<gene>
    <name evidence="1" type="ORF">GFJ35_15795</name>
</gene>
<evidence type="ECO:0000313" key="1">
    <source>
        <dbReference type="EMBL" id="NDV73527.1"/>
    </source>
</evidence>
<dbReference type="AlphaFoldDB" id="A0A6B2MGQ4"/>